<evidence type="ECO:0000313" key="2">
    <source>
        <dbReference type="EMBL" id="NGX95627.1"/>
    </source>
</evidence>
<protein>
    <submittedName>
        <fullName evidence="2">Uncharacterized protein</fullName>
    </submittedName>
</protein>
<reference evidence="2" key="1">
    <citation type="submission" date="2020-02" db="EMBL/GenBank/DDBJ databases">
        <title>Draft genome sequence of Candidatus Afipia apatlaquensis IBT-C3, a potential strain for decolorization of textile dyes.</title>
        <authorList>
            <person name="Sanchez-Reyes A."/>
            <person name="Breton-Deval L."/>
            <person name="Mangelson H."/>
            <person name="Sanchez-Flores A."/>
        </authorList>
    </citation>
    <scope>NUCLEOTIDE SEQUENCE [LARGE SCALE GENOMIC DNA]</scope>
    <source>
        <strain evidence="2">IBT-C3</strain>
    </source>
</reference>
<name>A0A7C9VE67_9BRAD</name>
<organism evidence="2 3">
    <name type="scientific">Candidatus Afipia apatlaquensis</name>
    <dbReference type="NCBI Taxonomy" id="2712852"/>
    <lineage>
        <taxon>Bacteria</taxon>
        <taxon>Pseudomonadati</taxon>
        <taxon>Pseudomonadota</taxon>
        <taxon>Alphaproteobacteria</taxon>
        <taxon>Hyphomicrobiales</taxon>
        <taxon>Nitrobacteraceae</taxon>
        <taxon>Afipia</taxon>
    </lineage>
</organism>
<dbReference type="AlphaFoldDB" id="A0A7C9VE67"/>
<evidence type="ECO:0000256" key="1">
    <source>
        <dbReference type="SAM" id="MobiDB-lite"/>
    </source>
</evidence>
<gene>
    <name evidence="2" type="ORF">G4V63_10470</name>
</gene>
<comment type="caution">
    <text evidence="2">The sequence shown here is derived from an EMBL/GenBank/DDBJ whole genome shotgun (WGS) entry which is preliminary data.</text>
</comment>
<evidence type="ECO:0000313" key="3">
    <source>
        <dbReference type="Proteomes" id="UP000480266"/>
    </source>
</evidence>
<keyword evidence="3" id="KW-1185">Reference proteome</keyword>
<feature type="region of interest" description="Disordered" evidence="1">
    <location>
        <begin position="37"/>
        <end position="56"/>
    </location>
</feature>
<dbReference type="EMBL" id="JAAMRR010000546">
    <property type="protein sequence ID" value="NGX95627.1"/>
    <property type="molecule type" value="Genomic_DNA"/>
</dbReference>
<proteinExistence type="predicted"/>
<sequence length="77" mass="8437">MTARQRDCQASLGSPGIARSERFATKHINERSADDFASVPFGDEKSPPFRSGAHGVIDGATTEHRISLRRTPRALPF</sequence>
<dbReference type="Proteomes" id="UP000480266">
    <property type="component" value="Unassembled WGS sequence"/>
</dbReference>
<feature type="region of interest" description="Disordered" evidence="1">
    <location>
        <begin position="1"/>
        <end position="22"/>
    </location>
</feature>
<accession>A0A7C9VE67</accession>